<dbReference type="EMBL" id="POTM01000013">
    <property type="protein sequence ID" value="TLH73673.1"/>
    <property type="molecule type" value="Genomic_DNA"/>
</dbReference>
<evidence type="ECO:0000313" key="1">
    <source>
        <dbReference type="EMBL" id="TLH73673.1"/>
    </source>
</evidence>
<reference evidence="1 2" key="1">
    <citation type="submission" date="2018-01" db="EMBL/GenBank/DDBJ databases">
        <title>Comparative genomics of Mycobacterium mucogenicum and Mycobacterium neoaurum clade members emphasizing tRNA and non-coding RNA.</title>
        <authorList>
            <person name="Behra P.R.K."/>
            <person name="Pettersson B.M.F."/>
            <person name="Das S."/>
            <person name="Dasgupta S."/>
            <person name="Kirsebom L.A."/>
        </authorList>
    </citation>
    <scope>NUCLEOTIDE SEQUENCE [LARGE SCALE GENOMIC DNA]</scope>
    <source>
        <strain evidence="1 2">DSM 45104</strain>
    </source>
</reference>
<evidence type="ECO:0000313" key="2">
    <source>
        <dbReference type="Proteomes" id="UP000309984"/>
    </source>
</evidence>
<dbReference type="Proteomes" id="UP000309984">
    <property type="component" value="Unassembled WGS sequence"/>
</dbReference>
<comment type="caution">
    <text evidence="1">The sequence shown here is derived from an EMBL/GenBank/DDBJ whole genome shotgun (WGS) entry which is preliminary data.</text>
</comment>
<keyword evidence="2" id="KW-1185">Reference proteome</keyword>
<protein>
    <submittedName>
        <fullName evidence="1">Uncharacterized protein</fullName>
    </submittedName>
</protein>
<dbReference type="AlphaFoldDB" id="A0A7I7ZNA9"/>
<gene>
    <name evidence="1" type="ORF">C1S79_04620</name>
</gene>
<accession>A0A7I7ZNA9</accession>
<organism evidence="1 2">
    <name type="scientific">Mycolicibacterium phocaicum</name>
    <dbReference type="NCBI Taxonomy" id="319706"/>
    <lineage>
        <taxon>Bacteria</taxon>
        <taxon>Bacillati</taxon>
        <taxon>Actinomycetota</taxon>
        <taxon>Actinomycetes</taxon>
        <taxon>Mycobacteriales</taxon>
        <taxon>Mycobacteriaceae</taxon>
        <taxon>Mycolicibacterium</taxon>
    </lineage>
</organism>
<dbReference type="RefSeq" id="WP_138248110.1">
    <property type="nucleotide sequence ID" value="NZ_AP022616.1"/>
</dbReference>
<sequence>MTASGRTPLPYGATTWNHNGRKFVQVPGDMYVYEYDENGALARVLVEDLPTPTGPNFALERLAQEVRDANPG</sequence>
<proteinExistence type="predicted"/>
<name>A0A7I7ZNA9_9MYCO</name>